<organism evidence="2 3">
    <name type="scientific">Plasmopara halstedii</name>
    <name type="common">Downy mildew of sunflower</name>
    <dbReference type="NCBI Taxonomy" id="4781"/>
    <lineage>
        <taxon>Eukaryota</taxon>
        <taxon>Sar</taxon>
        <taxon>Stramenopiles</taxon>
        <taxon>Oomycota</taxon>
        <taxon>Peronosporomycetes</taxon>
        <taxon>Peronosporales</taxon>
        <taxon>Peronosporaceae</taxon>
        <taxon>Plasmopara</taxon>
    </lineage>
</organism>
<accession>A0A0P1ANN3</accession>
<evidence type="ECO:0000313" key="2">
    <source>
        <dbReference type="EMBL" id="CEG42812.1"/>
    </source>
</evidence>
<reference evidence="3" key="1">
    <citation type="submission" date="2014-09" db="EMBL/GenBank/DDBJ databases">
        <authorList>
            <person name="Sharma Rahul"/>
            <person name="Thines Marco"/>
        </authorList>
    </citation>
    <scope>NUCLEOTIDE SEQUENCE [LARGE SCALE GENOMIC DNA]</scope>
</reference>
<keyword evidence="1" id="KW-0732">Signal</keyword>
<evidence type="ECO:0000313" key="3">
    <source>
        <dbReference type="Proteomes" id="UP000054928"/>
    </source>
</evidence>
<name>A0A0P1ANN3_PLAHL</name>
<feature type="chain" id="PRO_5006058801" description="RxLR-like protein" evidence="1">
    <location>
        <begin position="17"/>
        <end position="52"/>
    </location>
</feature>
<dbReference type="RefSeq" id="XP_024579181.1">
    <property type="nucleotide sequence ID" value="XM_024728733.1"/>
</dbReference>
<proteinExistence type="predicted"/>
<keyword evidence="3" id="KW-1185">Reference proteome</keyword>
<feature type="signal peptide" evidence="1">
    <location>
        <begin position="1"/>
        <end position="16"/>
    </location>
</feature>
<dbReference type="EMBL" id="CCYD01000645">
    <property type="protein sequence ID" value="CEG42812.1"/>
    <property type="molecule type" value="Genomic_DNA"/>
</dbReference>
<sequence length="52" mass="6132">MLIFIILLVELSTKHQTRMMLTRQWEGFTEVDRQLISTRYSRVERTGSLCSG</sequence>
<dbReference type="GeneID" id="36408112"/>
<dbReference type="AlphaFoldDB" id="A0A0P1ANN3"/>
<evidence type="ECO:0000256" key="1">
    <source>
        <dbReference type="SAM" id="SignalP"/>
    </source>
</evidence>
<protein>
    <recommendedName>
        <fullName evidence="4">RxLR-like protein</fullName>
    </recommendedName>
</protein>
<evidence type="ECO:0008006" key="4">
    <source>
        <dbReference type="Google" id="ProtNLM"/>
    </source>
</evidence>
<dbReference type="Proteomes" id="UP000054928">
    <property type="component" value="Unassembled WGS sequence"/>
</dbReference>